<dbReference type="NCBIfam" id="TIGR00756">
    <property type="entry name" value="PPR"/>
    <property type="match status" value="2"/>
</dbReference>
<dbReference type="Proteomes" id="UP000663834">
    <property type="component" value="Unassembled WGS sequence"/>
</dbReference>
<dbReference type="GO" id="GO:0009451">
    <property type="term" value="P:RNA modification"/>
    <property type="evidence" value="ECO:0007669"/>
    <property type="project" value="InterPro"/>
</dbReference>
<comment type="caution">
    <text evidence="2">The sequence shown here is derived from an EMBL/GenBank/DDBJ whole genome shotgun (WGS) entry which is preliminary data.</text>
</comment>
<dbReference type="Proteomes" id="UP000681720">
    <property type="component" value="Unassembled WGS sequence"/>
</dbReference>
<dbReference type="InterPro" id="IPR011990">
    <property type="entry name" value="TPR-like_helical_dom_sf"/>
</dbReference>
<accession>A0A815MJY7</accession>
<dbReference type="PANTHER" id="PTHR47926">
    <property type="entry name" value="PENTATRICOPEPTIDE REPEAT-CONTAINING PROTEIN"/>
    <property type="match status" value="1"/>
</dbReference>
<name>A0A815MJY7_9BILA</name>
<dbReference type="Gene3D" id="1.25.40.10">
    <property type="entry name" value="Tetratricopeptide repeat domain"/>
    <property type="match status" value="3"/>
</dbReference>
<dbReference type="Pfam" id="PF13041">
    <property type="entry name" value="PPR_2"/>
    <property type="match status" value="1"/>
</dbReference>
<dbReference type="PROSITE" id="PS51375">
    <property type="entry name" value="PPR"/>
    <property type="match status" value="1"/>
</dbReference>
<evidence type="ECO:0000313" key="2">
    <source>
        <dbReference type="EMBL" id="CAF1417390.1"/>
    </source>
</evidence>
<dbReference type="AlphaFoldDB" id="A0A815MJY7"/>
<dbReference type="Pfam" id="PF01535">
    <property type="entry name" value="PPR"/>
    <property type="match status" value="2"/>
</dbReference>
<evidence type="ECO:0000256" key="1">
    <source>
        <dbReference type="PROSITE-ProRule" id="PRU00708"/>
    </source>
</evidence>
<evidence type="ECO:0000313" key="3">
    <source>
        <dbReference type="EMBL" id="CAF4114258.1"/>
    </source>
</evidence>
<dbReference type="EMBL" id="CAJOBJ010008513">
    <property type="protein sequence ID" value="CAF4114258.1"/>
    <property type="molecule type" value="Genomic_DNA"/>
</dbReference>
<feature type="repeat" description="PPR" evidence="1">
    <location>
        <begin position="129"/>
        <end position="163"/>
    </location>
</feature>
<protein>
    <recommendedName>
        <fullName evidence="5">Pentatricopeptide repeat-containing protein</fullName>
    </recommendedName>
</protein>
<reference evidence="2" key="1">
    <citation type="submission" date="2021-02" db="EMBL/GenBank/DDBJ databases">
        <authorList>
            <person name="Nowell W R."/>
        </authorList>
    </citation>
    <scope>NUCLEOTIDE SEQUENCE</scope>
</reference>
<dbReference type="EMBL" id="CAJNOW010004444">
    <property type="protein sequence ID" value="CAF1417390.1"/>
    <property type="molecule type" value="Genomic_DNA"/>
</dbReference>
<dbReference type="GO" id="GO:0003723">
    <property type="term" value="F:RNA binding"/>
    <property type="evidence" value="ECO:0007669"/>
    <property type="project" value="InterPro"/>
</dbReference>
<dbReference type="InterPro" id="IPR002885">
    <property type="entry name" value="PPR_rpt"/>
</dbReference>
<gene>
    <name evidence="3" type="ORF">GIL414_LOCUS17723</name>
    <name evidence="2" type="ORF">KQP761_LOCUS10428</name>
</gene>
<evidence type="ECO:0008006" key="5">
    <source>
        <dbReference type="Google" id="ProtNLM"/>
    </source>
</evidence>
<sequence length="293" mass="33723">MAIKACTKLHDYQQGVSIKEKLSPKTLDNPYIQTSLINFYMQCHKIDHGYDLFSKIVNKSNPMYASMFKGLITNNMSEKVLDLFDEMTIEPDSVTLTVLFNACAQIANNRAMKIGKKLLHRMPTNYQNNNVLINSAIDMLIKFGDIENAEHVFQSMKKKDIISYNVMIKGYVANDMSEKALDLFEQIHINLDHVTYTIVFNACAQLANDRAKKIGKKLLDEMPNDYRDENIVLTSAIHMLMKFGDVESAENIFQSIKKKDIITYNAMIKGKVPEMQNWSEFFFSFIYISFDRA</sequence>
<organism evidence="2 4">
    <name type="scientific">Rotaria magnacalcarata</name>
    <dbReference type="NCBI Taxonomy" id="392030"/>
    <lineage>
        <taxon>Eukaryota</taxon>
        <taxon>Metazoa</taxon>
        <taxon>Spiralia</taxon>
        <taxon>Gnathifera</taxon>
        <taxon>Rotifera</taxon>
        <taxon>Eurotatoria</taxon>
        <taxon>Bdelloidea</taxon>
        <taxon>Philodinida</taxon>
        <taxon>Philodinidae</taxon>
        <taxon>Rotaria</taxon>
    </lineage>
</organism>
<proteinExistence type="predicted"/>
<dbReference type="OrthoDB" id="185373at2759"/>
<dbReference type="PANTHER" id="PTHR47926:SF347">
    <property type="entry name" value="PENTATRICOPEPTIDE REPEAT-CONTAINING PROTEIN"/>
    <property type="match status" value="1"/>
</dbReference>
<dbReference type="InterPro" id="IPR046960">
    <property type="entry name" value="PPR_At4g14850-like_plant"/>
</dbReference>
<evidence type="ECO:0000313" key="4">
    <source>
        <dbReference type="Proteomes" id="UP000663834"/>
    </source>
</evidence>